<dbReference type="GO" id="GO:0072546">
    <property type="term" value="C:EMC complex"/>
    <property type="evidence" value="ECO:0007669"/>
    <property type="project" value="UniProtKB-UniRule"/>
</dbReference>
<name>A0A8C2HU65_CYPCA</name>
<keyword evidence="5" id="KW-0472">Membrane</keyword>
<protein>
    <recommendedName>
        <fullName evidence="5">ER membrane protein complex subunit 2</fullName>
    </recommendedName>
</protein>
<dbReference type="PANTHER" id="PTHR12760">
    <property type="entry name" value="TETRATRICOPEPTIDE REPEAT PROTEIN"/>
    <property type="match status" value="1"/>
</dbReference>
<comment type="subunit">
    <text evidence="5">Component of the ER membrane protein complex (EMC).</text>
</comment>
<evidence type="ECO:0000256" key="3">
    <source>
        <dbReference type="ARBA" id="ARBA00022803"/>
    </source>
</evidence>
<reference evidence="7" key="1">
    <citation type="submission" date="2025-08" db="UniProtKB">
        <authorList>
            <consortium name="Ensembl"/>
        </authorList>
    </citation>
    <scope>IDENTIFICATION</scope>
</reference>
<comment type="similarity">
    <text evidence="1 5">Belongs to the EMC2 family.</text>
</comment>
<dbReference type="InterPro" id="IPR039856">
    <property type="entry name" value="EMC2-like"/>
</dbReference>
<dbReference type="SUPFAM" id="SSF48452">
    <property type="entry name" value="TPR-like"/>
    <property type="match status" value="1"/>
</dbReference>
<dbReference type="Proteomes" id="UP000694701">
    <property type="component" value="Unplaced"/>
</dbReference>
<comment type="subcellular location">
    <subcellularLocation>
        <location evidence="5">Endoplasmic reticulum membrane</location>
        <topology evidence="5">Peripheral membrane protein</topology>
        <orientation evidence="5">Cytoplasmic side</orientation>
    </subcellularLocation>
</comment>
<evidence type="ECO:0000256" key="1">
    <source>
        <dbReference type="ARBA" id="ARBA00010361"/>
    </source>
</evidence>
<accession>A0A8C2HU65</accession>
<proteinExistence type="inferred from homology"/>
<evidence type="ECO:0000259" key="6">
    <source>
        <dbReference type="Pfam" id="PF22890"/>
    </source>
</evidence>
<evidence type="ECO:0000313" key="7">
    <source>
        <dbReference type="Ensembl" id="ENSCCRP00020068172.1"/>
    </source>
</evidence>
<keyword evidence="3 4" id="KW-0802">TPR repeat</keyword>
<dbReference type="Pfam" id="PF22890">
    <property type="entry name" value="TPR_EMC2"/>
    <property type="match status" value="1"/>
</dbReference>
<dbReference type="Gene3D" id="1.25.40.10">
    <property type="entry name" value="Tetratricopeptide repeat domain"/>
    <property type="match status" value="1"/>
</dbReference>
<evidence type="ECO:0000313" key="8">
    <source>
        <dbReference type="Proteomes" id="UP000694701"/>
    </source>
</evidence>
<dbReference type="Ensembl" id="ENSCCRT00020074956.1">
    <property type="protein sequence ID" value="ENSCCRP00020068172.1"/>
    <property type="gene ID" value="ENSCCRG00020031964.1"/>
</dbReference>
<dbReference type="PROSITE" id="PS50005">
    <property type="entry name" value="TPR"/>
    <property type="match status" value="1"/>
</dbReference>
<evidence type="ECO:0000256" key="4">
    <source>
        <dbReference type="PROSITE-ProRule" id="PRU00339"/>
    </source>
</evidence>
<evidence type="ECO:0000256" key="2">
    <source>
        <dbReference type="ARBA" id="ARBA00022737"/>
    </source>
</evidence>
<dbReference type="InterPro" id="IPR011990">
    <property type="entry name" value="TPR-like_helical_dom_sf"/>
</dbReference>
<evidence type="ECO:0000256" key="5">
    <source>
        <dbReference type="RuleBase" id="RU367091"/>
    </source>
</evidence>
<sequence length="276" mass="32239">MLKIVFFNDTEKKRHSLLEFTWARCSFVIFATMVKNGLPNMVSFSVCLLCSVWIIYEQVMIAALDCSRDDLAWSCLQELKRQFPDSHRVKRLAGMRLEALERYEDANKLYDSILQDDPTNTAARKRKISILRAQGKSSEAIRELNEYLEQFVGDQEAWHELSELYINEHDYAKAAFCLEELMMTNPHNHLYCEQYGEVKYTQGGLENLELARKYFAQALKLNNRNMRALFGLYMPHLTNLRHPKLQKPRDLLPEAEMRLIGVQLKFQHIHGEGLSC</sequence>
<dbReference type="AlphaFoldDB" id="A0A8C2HU65"/>
<feature type="repeat" description="TPR" evidence="4">
    <location>
        <begin position="155"/>
        <end position="188"/>
    </location>
</feature>
<keyword evidence="5" id="KW-0256">Endoplasmic reticulum</keyword>
<keyword evidence="2" id="KW-0677">Repeat</keyword>
<organism evidence="7 8">
    <name type="scientific">Cyprinus carpio</name>
    <name type="common">Common carp</name>
    <dbReference type="NCBI Taxonomy" id="7962"/>
    <lineage>
        <taxon>Eukaryota</taxon>
        <taxon>Metazoa</taxon>
        <taxon>Chordata</taxon>
        <taxon>Craniata</taxon>
        <taxon>Vertebrata</taxon>
        <taxon>Euteleostomi</taxon>
        <taxon>Actinopterygii</taxon>
        <taxon>Neopterygii</taxon>
        <taxon>Teleostei</taxon>
        <taxon>Ostariophysi</taxon>
        <taxon>Cypriniformes</taxon>
        <taxon>Cyprinidae</taxon>
        <taxon>Cyprininae</taxon>
        <taxon>Cyprinus</taxon>
    </lineage>
</organism>
<dbReference type="InterPro" id="IPR019734">
    <property type="entry name" value="TPR_rpt"/>
</dbReference>
<comment type="function">
    <text evidence="5">Part of the endoplasmic reticulum membrane protein complex (EMC) that enables the energy-independent insertion into endoplasmic reticulum membranes of newly synthesized membrane proteins.</text>
</comment>
<dbReference type="InterPro" id="IPR055217">
    <property type="entry name" value="TPR_EMC2"/>
</dbReference>
<feature type="domain" description="EMC2 TPR-like" evidence="6">
    <location>
        <begin position="90"/>
        <end position="199"/>
    </location>
</feature>